<protein>
    <submittedName>
        <fullName evidence="1">Uncharacterized protein</fullName>
    </submittedName>
</protein>
<proteinExistence type="predicted"/>
<organism evidence="1">
    <name type="scientific">Rhizophora mucronata</name>
    <name type="common">Asiatic mangrove</name>
    <dbReference type="NCBI Taxonomy" id="61149"/>
    <lineage>
        <taxon>Eukaryota</taxon>
        <taxon>Viridiplantae</taxon>
        <taxon>Streptophyta</taxon>
        <taxon>Embryophyta</taxon>
        <taxon>Tracheophyta</taxon>
        <taxon>Spermatophyta</taxon>
        <taxon>Magnoliopsida</taxon>
        <taxon>eudicotyledons</taxon>
        <taxon>Gunneridae</taxon>
        <taxon>Pentapetalae</taxon>
        <taxon>rosids</taxon>
        <taxon>fabids</taxon>
        <taxon>Malpighiales</taxon>
        <taxon>Rhizophoraceae</taxon>
        <taxon>Rhizophora</taxon>
    </lineage>
</organism>
<accession>A0A2P2Q1Z0</accession>
<reference evidence="1" key="1">
    <citation type="submission" date="2018-02" db="EMBL/GenBank/DDBJ databases">
        <title>Rhizophora mucronata_Transcriptome.</title>
        <authorList>
            <person name="Meera S.P."/>
            <person name="Sreeshan A."/>
            <person name="Augustine A."/>
        </authorList>
    </citation>
    <scope>NUCLEOTIDE SEQUENCE</scope>
    <source>
        <tissue evidence="1">Leaf</tissue>
    </source>
</reference>
<evidence type="ECO:0000313" key="1">
    <source>
        <dbReference type="EMBL" id="MBX60913.1"/>
    </source>
</evidence>
<dbReference type="AlphaFoldDB" id="A0A2P2Q1Z0"/>
<name>A0A2P2Q1Z0_RHIMU</name>
<dbReference type="EMBL" id="GGEC01080429">
    <property type="protein sequence ID" value="MBX60913.1"/>
    <property type="molecule type" value="Transcribed_RNA"/>
</dbReference>
<sequence>MQFILENRPPRIFLLIRLTEALEIDFDIQLGKFMDAQMQIGD</sequence>